<dbReference type="InterPro" id="IPR015510">
    <property type="entry name" value="PGRP"/>
</dbReference>
<dbReference type="SUPFAM" id="SSF55846">
    <property type="entry name" value="N-acetylmuramoyl-L-alanine amidase-like"/>
    <property type="match status" value="1"/>
</dbReference>
<keyword evidence="2" id="KW-0391">Immunity</keyword>
<dbReference type="Proteomes" id="UP001627154">
    <property type="component" value="Unassembled WGS sequence"/>
</dbReference>
<protein>
    <submittedName>
        <fullName evidence="3">Uncharacterized protein</fullName>
    </submittedName>
</protein>
<dbReference type="EMBL" id="JBJJXI010000100">
    <property type="protein sequence ID" value="KAL3393176.1"/>
    <property type="molecule type" value="Genomic_DNA"/>
</dbReference>
<evidence type="ECO:0000256" key="2">
    <source>
        <dbReference type="ARBA" id="ARBA00022859"/>
    </source>
</evidence>
<dbReference type="Gene3D" id="3.40.80.10">
    <property type="entry name" value="Peptidoglycan recognition protein-like"/>
    <property type="match status" value="1"/>
</dbReference>
<evidence type="ECO:0000313" key="3">
    <source>
        <dbReference type="EMBL" id="KAL3393176.1"/>
    </source>
</evidence>
<evidence type="ECO:0000256" key="1">
    <source>
        <dbReference type="ARBA" id="ARBA00022588"/>
    </source>
</evidence>
<keyword evidence="1" id="KW-0399">Innate immunity</keyword>
<accession>A0ABD2WKS2</accession>
<dbReference type="PANTHER" id="PTHR11022">
    <property type="entry name" value="PEPTIDOGLYCAN RECOGNITION PROTEIN"/>
    <property type="match status" value="1"/>
</dbReference>
<reference evidence="3 4" key="1">
    <citation type="journal article" date="2024" name="bioRxiv">
        <title>A reference genome for Trichogramma kaykai: A tiny desert-dwelling parasitoid wasp with competing sex-ratio distorters.</title>
        <authorList>
            <person name="Culotta J."/>
            <person name="Lindsey A.R."/>
        </authorList>
    </citation>
    <scope>NUCLEOTIDE SEQUENCE [LARGE SCALE GENOMIC DNA]</scope>
    <source>
        <strain evidence="3 4">KSX58</strain>
    </source>
</reference>
<evidence type="ECO:0000313" key="4">
    <source>
        <dbReference type="Proteomes" id="UP001627154"/>
    </source>
</evidence>
<comment type="caution">
    <text evidence="3">The sequence shown here is derived from an EMBL/GenBank/DDBJ whole genome shotgun (WGS) entry which is preliminary data.</text>
</comment>
<proteinExistence type="predicted"/>
<keyword evidence="4" id="KW-1185">Reference proteome</keyword>
<sequence>MGLALVGKFDEIEPSEAQLSATRRLLERAVELGHLAQNHALLGQRQCRRTQSPGNVAYGIIKGWPHWSLLPPILARTTTIFNFDRADNFCCNEIVCLKN</sequence>
<gene>
    <name evidence="3" type="ORF">TKK_012427</name>
</gene>
<dbReference type="GO" id="GO:0045087">
    <property type="term" value="P:innate immune response"/>
    <property type="evidence" value="ECO:0007669"/>
    <property type="project" value="UniProtKB-KW"/>
</dbReference>
<name>A0ABD2WKS2_9HYME</name>
<dbReference type="InterPro" id="IPR036505">
    <property type="entry name" value="Amidase/PGRP_sf"/>
</dbReference>
<dbReference type="PANTHER" id="PTHR11022:SF41">
    <property type="entry name" value="PEPTIDOGLYCAN-RECOGNITION PROTEIN LC-RELATED"/>
    <property type="match status" value="1"/>
</dbReference>
<organism evidence="3 4">
    <name type="scientific">Trichogramma kaykai</name>
    <dbReference type="NCBI Taxonomy" id="54128"/>
    <lineage>
        <taxon>Eukaryota</taxon>
        <taxon>Metazoa</taxon>
        <taxon>Ecdysozoa</taxon>
        <taxon>Arthropoda</taxon>
        <taxon>Hexapoda</taxon>
        <taxon>Insecta</taxon>
        <taxon>Pterygota</taxon>
        <taxon>Neoptera</taxon>
        <taxon>Endopterygota</taxon>
        <taxon>Hymenoptera</taxon>
        <taxon>Apocrita</taxon>
        <taxon>Proctotrupomorpha</taxon>
        <taxon>Chalcidoidea</taxon>
        <taxon>Trichogrammatidae</taxon>
        <taxon>Trichogramma</taxon>
    </lineage>
</organism>
<dbReference type="AlphaFoldDB" id="A0ABD2WKS2"/>